<dbReference type="STRING" id="879819.A0A0J0XS96"/>
<dbReference type="EMBL" id="KQ087190">
    <property type="protein sequence ID" value="KLT43941.1"/>
    <property type="molecule type" value="Genomic_DNA"/>
</dbReference>
<sequence length="443" mass="48062">MSSASLTTNMTDPSLASSAGPRWKNIIVIGASVAGHSVVNGLAQNLPGGYRILLVERNEFVHHNPCVVRSLVRPGWDMTNFTAPVRQDTIFPAGSRHRVLAPNRVVKLRRTSVWLEQPFEGVDEIEFEMCILATGAQSPAPIRPLPGCSLEEWRAALRRVQDDIAAAQSILIVGGGSVGIEVAGEINDVYPNKRVTIVHWDVGLLHPSDSGGNTAHTYVPPRTPNKLRKDLEGQLRARGIRLQLKDGVDFEAAKGSGEWGGMPGPLGGMRTIPLTSGGKVEADYVFNSTGNRPNADLVRWADQGSLTTNGYVSVDSYFRVRTRTPNSPLVGHYYAIGDVCNSPSWKTAEAAIAEGEALARIITSRLRGMSAQPYSPPGRLLESTVLLGSAGGASIRRFPIIGYIRSEGSVREKSHDFHAGKNFFSRFRGQRRFVSTSSWSLAT</sequence>
<dbReference type="GO" id="GO:0050660">
    <property type="term" value="F:flavin adenine dinucleotide binding"/>
    <property type="evidence" value="ECO:0007669"/>
    <property type="project" value="TreeGrafter"/>
</dbReference>
<accession>A0A0J0XS96</accession>
<dbReference type="SUPFAM" id="SSF51905">
    <property type="entry name" value="FAD/NAD(P)-binding domain"/>
    <property type="match status" value="1"/>
</dbReference>
<evidence type="ECO:0000313" key="6">
    <source>
        <dbReference type="EMBL" id="KLT43941.1"/>
    </source>
</evidence>
<dbReference type="PRINTS" id="PR00368">
    <property type="entry name" value="FADPNR"/>
</dbReference>
<evidence type="ECO:0000256" key="1">
    <source>
        <dbReference type="ARBA" id="ARBA00006442"/>
    </source>
</evidence>
<name>A0A0J0XS96_9TREE</name>
<dbReference type="AlphaFoldDB" id="A0A0J0XS96"/>
<reference evidence="6 7" key="1">
    <citation type="submission" date="2015-03" db="EMBL/GenBank/DDBJ databases">
        <title>Genomics and transcriptomics of the oil-accumulating basidiomycete yeast T. oleaginosus allow insights into substrate utilization and the diverse evolutionary trajectories of mating systems in fungi.</title>
        <authorList>
            <consortium name="DOE Joint Genome Institute"/>
            <person name="Kourist R."/>
            <person name="Kracht O."/>
            <person name="Bracharz F."/>
            <person name="Lipzen A."/>
            <person name="Nolan M."/>
            <person name="Ohm R."/>
            <person name="Grigoriev I."/>
            <person name="Sun S."/>
            <person name="Heitman J."/>
            <person name="Bruck T."/>
            <person name="Nowrousian M."/>
        </authorList>
    </citation>
    <scope>NUCLEOTIDE SEQUENCE [LARGE SCALE GENOMIC DNA]</scope>
    <source>
        <strain evidence="6 7">IBC0246</strain>
    </source>
</reference>
<dbReference type="PANTHER" id="PTHR43735:SF3">
    <property type="entry name" value="FERROPTOSIS SUPPRESSOR PROTEIN 1"/>
    <property type="match status" value="1"/>
</dbReference>
<feature type="domain" description="FAD/NAD(P)-binding" evidence="5">
    <location>
        <begin position="25"/>
        <end position="355"/>
    </location>
</feature>
<dbReference type="OrthoDB" id="202203at2759"/>
<evidence type="ECO:0000313" key="7">
    <source>
        <dbReference type="Proteomes" id="UP000053611"/>
    </source>
</evidence>
<dbReference type="Pfam" id="PF07992">
    <property type="entry name" value="Pyr_redox_2"/>
    <property type="match status" value="1"/>
</dbReference>
<keyword evidence="7" id="KW-1185">Reference proteome</keyword>
<dbReference type="GeneID" id="28986560"/>
<keyword evidence="4" id="KW-0560">Oxidoreductase</keyword>
<dbReference type="RefSeq" id="XP_018280432.1">
    <property type="nucleotide sequence ID" value="XM_018425957.1"/>
</dbReference>
<comment type="similarity">
    <text evidence="1">Belongs to the FAD-dependent oxidoreductase family.</text>
</comment>
<gene>
    <name evidence="6" type="ORF">CC85DRAFT_311382</name>
</gene>
<evidence type="ECO:0000256" key="2">
    <source>
        <dbReference type="ARBA" id="ARBA00022630"/>
    </source>
</evidence>
<dbReference type="Proteomes" id="UP000053611">
    <property type="component" value="Unassembled WGS sequence"/>
</dbReference>
<dbReference type="InterPro" id="IPR036188">
    <property type="entry name" value="FAD/NAD-bd_sf"/>
</dbReference>
<dbReference type="GO" id="GO:0005737">
    <property type="term" value="C:cytoplasm"/>
    <property type="evidence" value="ECO:0007669"/>
    <property type="project" value="TreeGrafter"/>
</dbReference>
<dbReference type="PANTHER" id="PTHR43735">
    <property type="entry name" value="APOPTOSIS-INDUCING FACTOR 1"/>
    <property type="match status" value="1"/>
</dbReference>
<evidence type="ECO:0000256" key="4">
    <source>
        <dbReference type="ARBA" id="ARBA00023002"/>
    </source>
</evidence>
<dbReference type="GO" id="GO:0004174">
    <property type="term" value="F:electron-transferring-flavoprotein dehydrogenase activity"/>
    <property type="evidence" value="ECO:0007669"/>
    <property type="project" value="TreeGrafter"/>
</dbReference>
<evidence type="ECO:0000256" key="3">
    <source>
        <dbReference type="ARBA" id="ARBA00022827"/>
    </source>
</evidence>
<protein>
    <submittedName>
        <fullName evidence="6">FAD/NAD(P)-binding domain-containing protein</fullName>
    </submittedName>
</protein>
<keyword evidence="2" id="KW-0285">Flavoprotein</keyword>
<proteinExistence type="inferred from homology"/>
<organism evidence="6 7">
    <name type="scientific">Cutaneotrichosporon oleaginosum</name>
    <dbReference type="NCBI Taxonomy" id="879819"/>
    <lineage>
        <taxon>Eukaryota</taxon>
        <taxon>Fungi</taxon>
        <taxon>Dikarya</taxon>
        <taxon>Basidiomycota</taxon>
        <taxon>Agaricomycotina</taxon>
        <taxon>Tremellomycetes</taxon>
        <taxon>Trichosporonales</taxon>
        <taxon>Trichosporonaceae</taxon>
        <taxon>Cutaneotrichosporon</taxon>
    </lineage>
</organism>
<evidence type="ECO:0000259" key="5">
    <source>
        <dbReference type="Pfam" id="PF07992"/>
    </source>
</evidence>
<dbReference type="Gene3D" id="3.50.50.100">
    <property type="match status" value="1"/>
</dbReference>
<dbReference type="InterPro" id="IPR023753">
    <property type="entry name" value="FAD/NAD-binding_dom"/>
</dbReference>
<keyword evidence="3" id="KW-0274">FAD</keyword>